<dbReference type="GO" id="GO:0046578">
    <property type="term" value="P:regulation of Ras protein signal transduction"/>
    <property type="evidence" value="ECO:0007669"/>
    <property type="project" value="TreeGrafter"/>
</dbReference>
<protein>
    <recommendedName>
        <fullName evidence="3">Rho-GAP domain-containing protein</fullName>
    </recommendedName>
</protein>
<evidence type="ECO:0000313" key="5">
    <source>
        <dbReference type="Proteomes" id="UP000518266"/>
    </source>
</evidence>
<comment type="caution">
    <text evidence="4">The sequence shown here is derived from an EMBL/GenBank/DDBJ whole genome shotgun (WGS) entry which is preliminary data.</text>
</comment>
<dbReference type="Pfam" id="PF00620">
    <property type="entry name" value="RhoGAP"/>
    <property type="match status" value="1"/>
</dbReference>
<evidence type="ECO:0000256" key="2">
    <source>
        <dbReference type="SAM" id="MobiDB-lite"/>
    </source>
</evidence>
<dbReference type="OrthoDB" id="120383at2759"/>
<proteinExistence type="predicted"/>
<accession>A0A7J5Y7S4</accession>
<evidence type="ECO:0000313" key="4">
    <source>
        <dbReference type="EMBL" id="KAF3845496.1"/>
    </source>
</evidence>
<dbReference type="Gene3D" id="1.10.555.10">
    <property type="entry name" value="Rho GTPase activation protein"/>
    <property type="match status" value="1"/>
</dbReference>
<dbReference type="InterPro" id="IPR057459">
    <property type="entry name" value="SYDE1/2_C2"/>
</dbReference>
<dbReference type="GO" id="GO:0007165">
    <property type="term" value="P:signal transduction"/>
    <property type="evidence" value="ECO:0007669"/>
    <property type="project" value="InterPro"/>
</dbReference>
<keyword evidence="1" id="KW-0343">GTPase activation</keyword>
<name>A0A7J5Y7S4_DISMA</name>
<dbReference type="Pfam" id="PF25336">
    <property type="entry name" value="C2_SYDE"/>
    <property type="match status" value="1"/>
</dbReference>
<feature type="region of interest" description="Disordered" evidence="2">
    <location>
        <begin position="449"/>
        <end position="592"/>
    </location>
</feature>
<feature type="compositionally biased region" description="Low complexity" evidence="2">
    <location>
        <begin position="561"/>
        <end position="577"/>
    </location>
</feature>
<evidence type="ECO:0000256" key="1">
    <source>
        <dbReference type="ARBA" id="ARBA00022468"/>
    </source>
</evidence>
<dbReference type="PANTHER" id="PTHR46150">
    <property type="entry name" value="RHO GTPASE-ACTIVATING PROTEIN 100F"/>
    <property type="match status" value="1"/>
</dbReference>
<organism evidence="4 5">
    <name type="scientific">Dissostichus mawsoni</name>
    <name type="common">Antarctic cod</name>
    <dbReference type="NCBI Taxonomy" id="36200"/>
    <lineage>
        <taxon>Eukaryota</taxon>
        <taxon>Metazoa</taxon>
        <taxon>Chordata</taxon>
        <taxon>Craniata</taxon>
        <taxon>Vertebrata</taxon>
        <taxon>Euteleostomi</taxon>
        <taxon>Actinopterygii</taxon>
        <taxon>Neopterygii</taxon>
        <taxon>Teleostei</taxon>
        <taxon>Neoteleostei</taxon>
        <taxon>Acanthomorphata</taxon>
        <taxon>Eupercaria</taxon>
        <taxon>Perciformes</taxon>
        <taxon>Notothenioidei</taxon>
        <taxon>Nototheniidae</taxon>
        <taxon>Dissostichus</taxon>
    </lineage>
</organism>
<dbReference type="SMART" id="SM00324">
    <property type="entry name" value="RhoGAP"/>
    <property type="match status" value="1"/>
</dbReference>
<feature type="compositionally biased region" description="Basic and acidic residues" evidence="2">
    <location>
        <begin position="511"/>
        <end position="521"/>
    </location>
</feature>
<feature type="domain" description="Rho-GAP" evidence="3">
    <location>
        <begin position="276"/>
        <end position="477"/>
    </location>
</feature>
<sequence length="634" mass="68677">MYSGIEPPRNSQRVTGLLTVHLLGLEELKSSGCSGSKQVFLAIQVDGVTRARTSQLTLRGSALPLNHAFHLQLERARLLRLLLLTPAPPAGGPSDPPQGTGSVLWGERRLLPPHPRLITKCVAEIERRGLKVHLSTCPTCIHLFTCPTCIHLSISTCLPLTCLSPVGLSPVCLTCLSLTVCLSPVCLTCLYLSVSHLSVSHLSPSHLSLTCLPLTCLPLTCLSPVSHLSLTCLSQLSLTCLSLTCMSHLSLPVCLSPGCLSPVVSHLSPLTCLSPVSLSPVSLSPVSHLSLTCLSPVCLNCLSPVSQVVGLYRLCGSASVKKDLRDWFERNSSAVCLSEDLYPDINVLTGILKDYLRELPSPLITSSLYQVVREALTLQPPPAPPTAPDPEQKRRTVELLTCLPPPERATLSLLLDHLSLVASLSPWNRMTHQNLAVCFGPVLLTPTQEAWRGGEGGGRQGGGRLPTNRVPSDTTTATPPPLPPGLTHKPLRKKQPRLPALRLAQSPEQEVVSRRGRDARLESPPPINRYAGDWSVCGRDSCPDRKPTMTRWQEATATETSPDQSSSVQSSPDQSSSSDEEEQKKRSWSSSAAGPGLYVEEFLDFDAPFNCRLSLKDFDTLIHDLERELINICL</sequence>
<evidence type="ECO:0000259" key="3">
    <source>
        <dbReference type="PROSITE" id="PS50238"/>
    </source>
</evidence>
<keyword evidence="5" id="KW-1185">Reference proteome</keyword>
<dbReference type="PANTHER" id="PTHR46150:SF2">
    <property type="entry name" value="RHO GTPASE-ACTIVATING PROTEIN SYDE1"/>
    <property type="match status" value="1"/>
</dbReference>
<gene>
    <name evidence="4" type="ORF">F7725_008659</name>
</gene>
<dbReference type="GO" id="GO:0097060">
    <property type="term" value="C:synaptic membrane"/>
    <property type="evidence" value="ECO:0007669"/>
    <property type="project" value="TreeGrafter"/>
</dbReference>
<dbReference type="InterPro" id="IPR052118">
    <property type="entry name" value="Rho-GAP_regulator"/>
</dbReference>
<dbReference type="GO" id="GO:0005096">
    <property type="term" value="F:GTPase activator activity"/>
    <property type="evidence" value="ECO:0007669"/>
    <property type="project" value="UniProtKB-KW"/>
</dbReference>
<dbReference type="AlphaFoldDB" id="A0A7J5Y7S4"/>
<dbReference type="InterPro" id="IPR008936">
    <property type="entry name" value="Rho_GTPase_activation_prot"/>
</dbReference>
<dbReference type="Proteomes" id="UP000518266">
    <property type="component" value="Unassembled WGS sequence"/>
</dbReference>
<dbReference type="InterPro" id="IPR000198">
    <property type="entry name" value="RhoGAP_dom"/>
</dbReference>
<reference evidence="4 5" key="1">
    <citation type="submission" date="2020-03" db="EMBL/GenBank/DDBJ databases">
        <title>Dissostichus mawsoni Genome sequencing and assembly.</title>
        <authorList>
            <person name="Park H."/>
        </authorList>
    </citation>
    <scope>NUCLEOTIDE SEQUENCE [LARGE SCALE GENOMIC DNA]</scope>
    <source>
        <strain evidence="4">DM0001</strain>
        <tissue evidence="4">Muscle</tissue>
    </source>
</reference>
<dbReference type="SUPFAM" id="SSF48350">
    <property type="entry name" value="GTPase activation domain, GAP"/>
    <property type="match status" value="1"/>
</dbReference>
<feature type="compositionally biased region" description="Polar residues" evidence="2">
    <location>
        <begin position="550"/>
        <end position="560"/>
    </location>
</feature>
<feature type="compositionally biased region" description="Gly residues" evidence="2">
    <location>
        <begin position="453"/>
        <end position="464"/>
    </location>
</feature>
<dbReference type="EMBL" id="JAAKFY010000015">
    <property type="protein sequence ID" value="KAF3845496.1"/>
    <property type="molecule type" value="Genomic_DNA"/>
</dbReference>
<dbReference type="PROSITE" id="PS50238">
    <property type="entry name" value="RHOGAP"/>
    <property type="match status" value="1"/>
</dbReference>
<dbReference type="GO" id="GO:0016477">
    <property type="term" value="P:cell migration"/>
    <property type="evidence" value="ECO:0007669"/>
    <property type="project" value="TreeGrafter"/>
</dbReference>